<dbReference type="AlphaFoldDB" id="A0A078IQM2"/>
<evidence type="ECO:0000256" key="9">
    <source>
        <dbReference type="ARBA" id="ARBA00023136"/>
    </source>
</evidence>
<dbReference type="PRINTS" id="PR00019">
    <property type="entry name" value="LEURICHRPT"/>
</dbReference>
<dbReference type="FunFam" id="3.80.10.10:FF:000213">
    <property type="entry name" value="Tyrosine-sulfated glycopeptide receptor 1"/>
    <property type="match status" value="1"/>
</dbReference>
<dbReference type="Pfam" id="PF08263">
    <property type="entry name" value="LRRNT_2"/>
    <property type="match status" value="2"/>
</dbReference>
<dbReference type="SMART" id="SM00369">
    <property type="entry name" value="LRR_TYP"/>
    <property type="match status" value="16"/>
</dbReference>
<keyword evidence="7" id="KW-0677">Repeat</keyword>
<feature type="domain" description="Leucine-rich repeat-containing N-terminal plant-type" evidence="13">
    <location>
        <begin position="460"/>
        <end position="490"/>
    </location>
</feature>
<dbReference type="FunFam" id="3.80.10.10:FF:000095">
    <property type="entry name" value="LRR receptor-like serine/threonine-protein kinase GSO1"/>
    <property type="match status" value="2"/>
</dbReference>
<dbReference type="FunFam" id="3.80.10.10:FF:000041">
    <property type="entry name" value="LRR receptor-like serine/threonine-protein kinase ERECTA"/>
    <property type="match status" value="2"/>
</dbReference>
<dbReference type="STRING" id="3708.A0A078IQM2"/>
<protein>
    <submittedName>
        <fullName evidence="14">BnaAnng12430D protein</fullName>
    </submittedName>
</protein>
<evidence type="ECO:0000256" key="5">
    <source>
        <dbReference type="ARBA" id="ARBA00022692"/>
    </source>
</evidence>
<reference evidence="14 15" key="1">
    <citation type="journal article" date="2014" name="Science">
        <title>Plant genetics. Early allopolyploid evolution in the post-Neolithic Brassica napus oilseed genome.</title>
        <authorList>
            <person name="Chalhoub B."/>
            <person name="Denoeud F."/>
            <person name="Liu S."/>
            <person name="Parkin I.A."/>
            <person name="Tang H."/>
            <person name="Wang X."/>
            <person name="Chiquet J."/>
            <person name="Belcram H."/>
            <person name="Tong C."/>
            <person name="Samans B."/>
            <person name="Correa M."/>
            <person name="Da Silva C."/>
            <person name="Just J."/>
            <person name="Falentin C."/>
            <person name="Koh C.S."/>
            <person name="Le Clainche I."/>
            <person name="Bernard M."/>
            <person name="Bento P."/>
            <person name="Noel B."/>
            <person name="Labadie K."/>
            <person name="Alberti A."/>
            <person name="Charles M."/>
            <person name="Arnaud D."/>
            <person name="Guo H."/>
            <person name="Daviaud C."/>
            <person name="Alamery S."/>
            <person name="Jabbari K."/>
            <person name="Zhao M."/>
            <person name="Edger P.P."/>
            <person name="Chelaifa H."/>
            <person name="Tack D."/>
            <person name="Lassalle G."/>
            <person name="Mestiri I."/>
            <person name="Schnel N."/>
            <person name="Le Paslier M.C."/>
            <person name="Fan G."/>
            <person name="Renault V."/>
            <person name="Bayer P.E."/>
            <person name="Golicz A.A."/>
            <person name="Manoli S."/>
            <person name="Lee T.H."/>
            <person name="Thi V.H."/>
            <person name="Chalabi S."/>
            <person name="Hu Q."/>
            <person name="Fan C."/>
            <person name="Tollenaere R."/>
            <person name="Lu Y."/>
            <person name="Battail C."/>
            <person name="Shen J."/>
            <person name="Sidebottom C.H."/>
            <person name="Wang X."/>
            <person name="Canaguier A."/>
            <person name="Chauveau A."/>
            <person name="Berard A."/>
            <person name="Deniot G."/>
            <person name="Guan M."/>
            <person name="Liu Z."/>
            <person name="Sun F."/>
            <person name="Lim Y.P."/>
            <person name="Lyons E."/>
            <person name="Town C.D."/>
            <person name="Bancroft I."/>
            <person name="Wang X."/>
            <person name="Meng J."/>
            <person name="Ma J."/>
            <person name="Pires J.C."/>
            <person name="King G.J."/>
            <person name="Brunel D."/>
            <person name="Delourme R."/>
            <person name="Renard M."/>
            <person name="Aury J.M."/>
            <person name="Adams K.L."/>
            <person name="Batley J."/>
            <person name="Snowdon R.J."/>
            <person name="Tost J."/>
            <person name="Edwards D."/>
            <person name="Zhou Y."/>
            <person name="Hua W."/>
            <person name="Sharpe A.G."/>
            <person name="Paterson A.H."/>
            <person name="Guan C."/>
            <person name="Wincker P."/>
        </authorList>
    </citation>
    <scope>NUCLEOTIDE SEQUENCE [LARGE SCALE GENOMIC DNA]</scope>
    <source>
        <strain evidence="15">cv. Darmor-bzh</strain>
    </source>
</reference>
<dbReference type="Gramene" id="CDY53395">
    <property type="protein sequence ID" value="CDY53395"/>
    <property type="gene ID" value="GSBRNA2T00010616001"/>
</dbReference>
<evidence type="ECO:0000256" key="2">
    <source>
        <dbReference type="ARBA" id="ARBA00009592"/>
    </source>
</evidence>
<dbReference type="InterPro" id="IPR050647">
    <property type="entry name" value="Plant_LRR-RLKs"/>
</dbReference>
<keyword evidence="9 12" id="KW-0472">Membrane</keyword>
<evidence type="ECO:0000259" key="13">
    <source>
        <dbReference type="Pfam" id="PF08263"/>
    </source>
</evidence>
<dbReference type="InterPro" id="IPR013210">
    <property type="entry name" value="LRR_N_plant-typ"/>
</dbReference>
<comment type="similarity">
    <text evidence="2">Belongs to the RLP family.</text>
</comment>
<evidence type="ECO:0000256" key="3">
    <source>
        <dbReference type="ARBA" id="ARBA00022475"/>
    </source>
</evidence>
<keyword evidence="3" id="KW-1003">Cell membrane</keyword>
<dbReference type="Pfam" id="PF13855">
    <property type="entry name" value="LRR_8"/>
    <property type="match status" value="4"/>
</dbReference>
<evidence type="ECO:0000256" key="8">
    <source>
        <dbReference type="ARBA" id="ARBA00022989"/>
    </source>
</evidence>
<comment type="subcellular location">
    <subcellularLocation>
        <location evidence="1">Cell membrane</location>
        <topology evidence="1">Single-pass type I membrane protein</topology>
    </subcellularLocation>
</comment>
<keyword evidence="11" id="KW-0325">Glycoprotein</keyword>
<dbReference type="GO" id="GO:0005886">
    <property type="term" value="C:plasma membrane"/>
    <property type="evidence" value="ECO:0007669"/>
    <property type="project" value="UniProtKB-SubCell"/>
</dbReference>
<dbReference type="Pfam" id="PF00560">
    <property type="entry name" value="LRR_1"/>
    <property type="match status" value="8"/>
</dbReference>
<keyword evidence="8 12" id="KW-1133">Transmembrane helix</keyword>
<evidence type="ECO:0000313" key="14">
    <source>
        <dbReference type="EMBL" id="CDY53395.1"/>
    </source>
</evidence>
<evidence type="ECO:0000256" key="6">
    <source>
        <dbReference type="ARBA" id="ARBA00022729"/>
    </source>
</evidence>
<evidence type="ECO:0000256" key="1">
    <source>
        <dbReference type="ARBA" id="ARBA00004251"/>
    </source>
</evidence>
<dbReference type="PROSITE" id="PS51450">
    <property type="entry name" value="LRR"/>
    <property type="match status" value="2"/>
</dbReference>
<dbReference type="Proteomes" id="UP000028999">
    <property type="component" value="Unassembled WGS sequence"/>
</dbReference>
<dbReference type="SMART" id="SM00365">
    <property type="entry name" value="LRR_SD22"/>
    <property type="match status" value="10"/>
</dbReference>
<dbReference type="EMBL" id="LK033196">
    <property type="protein sequence ID" value="CDY53395.1"/>
    <property type="molecule type" value="Genomic_DNA"/>
</dbReference>
<organism evidence="14 15">
    <name type="scientific">Brassica napus</name>
    <name type="common">Rape</name>
    <dbReference type="NCBI Taxonomy" id="3708"/>
    <lineage>
        <taxon>Eukaryota</taxon>
        <taxon>Viridiplantae</taxon>
        <taxon>Streptophyta</taxon>
        <taxon>Embryophyta</taxon>
        <taxon>Tracheophyta</taxon>
        <taxon>Spermatophyta</taxon>
        <taxon>Magnoliopsida</taxon>
        <taxon>eudicotyledons</taxon>
        <taxon>Gunneridae</taxon>
        <taxon>Pentapetalae</taxon>
        <taxon>rosids</taxon>
        <taxon>malvids</taxon>
        <taxon>Brassicales</taxon>
        <taxon>Brassicaceae</taxon>
        <taxon>Brassiceae</taxon>
        <taxon>Brassica</taxon>
    </lineage>
</organism>
<dbReference type="InterPro" id="IPR003591">
    <property type="entry name" value="Leu-rich_rpt_typical-subtyp"/>
</dbReference>
<dbReference type="PaxDb" id="3708-A0A078IQM2"/>
<dbReference type="Gene3D" id="3.80.10.10">
    <property type="entry name" value="Ribonuclease Inhibitor"/>
    <property type="match status" value="6"/>
</dbReference>
<evidence type="ECO:0000256" key="4">
    <source>
        <dbReference type="ARBA" id="ARBA00022614"/>
    </source>
</evidence>
<dbReference type="PANTHER" id="PTHR48056">
    <property type="entry name" value="LRR RECEPTOR-LIKE SERINE/THREONINE-PROTEIN KINASE-RELATED"/>
    <property type="match status" value="1"/>
</dbReference>
<evidence type="ECO:0000313" key="15">
    <source>
        <dbReference type="Proteomes" id="UP000028999"/>
    </source>
</evidence>
<evidence type="ECO:0000256" key="11">
    <source>
        <dbReference type="ARBA" id="ARBA00023180"/>
    </source>
</evidence>
<dbReference type="OMA" id="LCGSIHP"/>
<keyword evidence="5 12" id="KW-0812">Transmembrane</keyword>
<keyword evidence="4" id="KW-0433">Leucine-rich repeat</keyword>
<gene>
    <name evidence="14" type="primary">BnaAnng12430D</name>
    <name evidence="14" type="ORF">GSBRNA2T00010616001</name>
</gene>
<sequence length="1183" mass="130783">MTLRLRVDSISRFFCCVFSLSFLVTTLVSQPFRRPDQVETLLAFKNEFSICNNSTTSSWSEDAVSFDGVVFDDDTGAVTDLHLGAACLSGNLKANSSLYRFQHLRYLDLSSNDFSSSFPAEFGRLTSLEVLDLHHNRFTGEVPSSISNLSRLTSLDLSVNKLTGVLGNNIFSGGILEPISNLVNLIYLDLSFLNITFPVNFTFLKLQSLENLDISGNSVSRLNISSENAFPTMLIELHLSSCNIHEFPKVLKTLQNLQHLDISNNSLKGKVPAWLWNLPSLTSVRLSHNSINGGAVPGCLSESLQVLNLSNNNLVGELPDIFYGSGSLTTILETYTFIDFSGNRLGGLIPKSIGLLKSLIVLDLSNNNFTGHIPSSLASLTQLESLDLSRNQLSGIIPQELRTTKPNHTYQFSIFSCVSNLFFPMMKVHLPVFSMTSLFWCVFVSIFLVNTLVSVPFPLPNQIEILLAFKKEFLSPTCSPTVLSSWTKNTRSFDGVVFDNEAGVVTELHLSEACLKGTIKNNSNLFKFHHLRYLDLSYNHFEDSFPSEFGNHFEEYSFPSEFGGLANLEFLNFRYSGLVGEVPLSIHNLSRLTFLDLSQNDLTGGFPLIYNLSKLSYLNLSYNNFIGTIPSSLLTMPSLLNLDLRQNDLSFLNMIYPINIVFLPLKSLEYLDLSGNTLSRLNTSSTDHALPKLVELKLSYCNIFEFPKFLMTLQSLEYLDLSWNNLLKGKVPAWLWTLPVTRLSLSHNSLNGFEGSREVLLNSSLEMLDLASNTFGGPFPILPPTIDYVVASNNNFTGELPLSLCSPRKLSLLDLSSNNFSGPIPGCLGDSINGEMNLRKNNLNGNLPHELCRSGSLTTIDVGHNQISGKLPRSLVNCKSLEVLNVESNQINETFPFWLNILTIYAAVDFSLNRFGGEIPESVGLLTSLVVLNLSNNGFTGHIPSSLANLTKLESLDIRRNQLSGTIPQGLAREIPLSLCNPRNLLVLELSNNSLTGAVPRCLSESITVLEYDRPRVKLLNTYGSIDFSGNRFGGEIPESIGLLKSLLALNLSNNGFTGHIPSSLANLTELESLDISSNQLSGTIPQELGKLSFLSYINMSYNKLTGEIPQGTQFQTQNESAFEGNIDLCGFPLQKSCSMANVSSHASKPMHNLNSRKPLLLFSFLIVFHFVLSFSFPLSTSL</sequence>
<evidence type="ECO:0000256" key="7">
    <source>
        <dbReference type="ARBA" id="ARBA00022737"/>
    </source>
</evidence>
<proteinExistence type="inferred from homology"/>
<keyword evidence="15" id="KW-1185">Reference proteome</keyword>
<feature type="transmembrane region" description="Helical" evidence="12">
    <location>
        <begin position="1160"/>
        <end position="1179"/>
    </location>
</feature>
<name>A0A078IQM2_BRANA</name>
<evidence type="ECO:0000256" key="10">
    <source>
        <dbReference type="ARBA" id="ARBA00023170"/>
    </source>
</evidence>
<keyword evidence="6" id="KW-0732">Signal</keyword>
<evidence type="ECO:0000256" key="12">
    <source>
        <dbReference type="SAM" id="Phobius"/>
    </source>
</evidence>
<dbReference type="InterPro" id="IPR001611">
    <property type="entry name" value="Leu-rich_rpt"/>
</dbReference>
<dbReference type="PANTHER" id="PTHR48056:SF57">
    <property type="entry name" value="LEUCINE-RICH REPEAT-CONTAINING N-TERMINAL PLANT-TYPE DOMAIN-CONTAINING PROTEIN"/>
    <property type="match status" value="1"/>
</dbReference>
<dbReference type="SUPFAM" id="SSF52058">
    <property type="entry name" value="L domain-like"/>
    <property type="match status" value="3"/>
</dbReference>
<feature type="domain" description="Leucine-rich repeat-containing N-terminal plant-type" evidence="13">
    <location>
        <begin position="35"/>
        <end position="61"/>
    </location>
</feature>
<accession>A0A078IQM2</accession>
<keyword evidence="10" id="KW-0675">Receptor</keyword>
<dbReference type="InterPro" id="IPR032675">
    <property type="entry name" value="LRR_dom_sf"/>
</dbReference>